<dbReference type="EC" id="1.1.1.44" evidence="7 11"/>
<sequence>MKQQDIAVIGLAVMGRSLALNMADHGFAVAAYNRSYAVSEQMAKNHPHPHIHIYKELKDCVAALKKPRKVMLMVKAGKAVDMVIEQLVDLLEEGDIILDGGNSFFEDTIRREQALRKNGLHYFGVGVSGGEEGARFGPSIMPGGNKQAYDKIRPILETIAAKASDGKPCCTYIGENGAGHYVKMVHNGIEYADMQLISEAYLQLKYIGGYTNTEIAKIFKEWNAGELESFLIRITADIFLASDDRSSQDLLDVIADSAAQKGTGRWTSIEALKQGVDVSMITASCNARVMSNLLAQRHQAQILYPDRKPLQRKNDAFVETVRQALYAGKILAYAQGFALLAHASSQYDWQLALGEIAAIFRAGCIIQARFLNDIQQAFTKENPASHLLFDPFFAKQLQTHQQALRDMVAMSITQGLAIPAMANAVSYLDMFRSSHSGANLIQAQRDYFGAHTFERCDMSGSFHHEWRRDHE</sequence>
<feature type="active site" description="Proton donor" evidence="8">
    <location>
        <position position="190"/>
    </location>
</feature>
<comment type="catalytic activity">
    <reaction evidence="7 11">
        <text>6-phospho-D-gluconate + NADP(+) = D-ribulose 5-phosphate + CO2 + NADPH</text>
        <dbReference type="Rhea" id="RHEA:10116"/>
        <dbReference type="ChEBI" id="CHEBI:16526"/>
        <dbReference type="ChEBI" id="CHEBI:57783"/>
        <dbReference type="ChEBI" id="CHEBI:58121"/>
        <dbReference type="ChEBI" id="CHEBI:58349"/>
        <dbReference type="ChEBI" id="CHEBI:58759"/>
        <dbReference type="EC" id="1.1.1.44"/>
    </reaction>
</comment>
<feature type="binding site" evidence="10">
    <location>
        <begin position="74"/>
        <end position="76"/>
    </location>
    <ligand>
        <name>NADP(+)</name>
        <dbReference type="ChEBI" id="CHEBI:58349"/>
    </ligand>
</feature>
<evidence type="ECO:0000256" key="5">
    <source>
        <dbReference type="ARBA" id="ARBA00023064"/>
    </source>
</evidence>
<feature type="active site" description="Proton acceptor" evidence="8">
    <location>
        <position position="183"/>
    </location>
</feature>
<dbReference type="PANTHER" id="PTHR11811">
    <property type="entry name" value="6-PHOSPHOGLUCONATE DEHYDROGENASE"/>
    <property type="match status" value="1"/>
</dbReference>
<feature type="binding site" evidence="9">
    <location>
        <position position="451"/>
    </location>
    <ligand>
        <name>substrate</name>
        <note>ligand shared between dimeric partners</note>
    </ligand>
</feature>
<keyword evidence="4 7" id="KW-0560">Oxidoreductase</keyword>
<dbReference type="NCBIfam" id="TIGR00873">
    <property type="entry name" value="gnd"/>
    <property type="match status" value="1"/>
</dbReference>
<evidence type="ECO:0000256" key="2">
    <source>
        <dbReference type="ARBA" id="ARBA00011738"/>
    </source>
</evidence>
<feature type="binding site" evidence="10">
    <location>
        <position position="102"/>
    </location>
    <ligand>
        <name>NADP(+)</name>
        <dbReference type="ChEBI" id="CHEBI:58349"/>
    </ligand>
</feature>
<proteinExistence type="inferred from homology"/>
<evidence type="ECO:0000256" key="3">
    <source>
        <dbReference type="ARBA" id="ARBA00022857"/>
    </source>
</evidence>
<dbReference type="InterPro" id="IPR006113">
    <property type="entry name" value="6PGDH_Gnd/GntZ"/>
</dbReference>
<dbReference type="Gene3D" id="1.10.1040.10">
    <property type="entry name" value="N-(1-d-carboxylethyl)-l-norvaline Dehydrogenase, domain 2"/>
    <property type="match status" value="1"/>
</dbReference>
<dbReference type="GO" id="GO:0019521">
    <property type="term" value="P:D-gluconate metabolic process"/>
    <property type="evidence" value="ECO:0007669"/>
    <property type="project" value="UniProtKB-KW"/>
</dbReference>
<feature type="binding site" description="in other chain" evidence="9">
    <location>
        <position position="261"/>
    </location>
    <ligand>
        <name>substrate</name>
        <note>ligand shared between dimeric partners</note>
    </ligand>
</feature>
<dbReference type="Gene3D" id="3.40.50.720">
    <property type="entry name" value="NAD(P)-binding Rossmann-like Domain"/>
    <property type="match status" value="1"/>
</dbReference>
<organism evidence="13 14">
    <name type="scientific">Longicatena caecimuris</name>
    <dbReference type="NCBI Taxonomy" id="1796635"/>
    <lineage>
        <taxon>Bacteria</taxon>
        <taxon>Bacillati</taxon>
        <taxon>Bacillota</taxon>
        <taxon>Erysipelotrichia</taxon>
        <taxon>Erysipelotrichales</taxon>
        <taxon>Erysipelotrichaceae</taxon>
        <taxon>Longicatena</taxon>
    </lineage>
</organism>
<dbReference type="GO" id="GO:0006098">
    <property type="term" value="P:pentose-phosphate shunt"/>
    <property type="evidence" value="ECO:0007669"/>
    <property type="project" value="UniProtKB-UniPathway"/>
</dbReference>
<feature type="binding site" description="in other chain" evidence="9">
    <location>
        <begin position="186"/>
        <end position="187"/>
    </location>
    <ligand>
        <name>substrate</name>
        <note>ligand shared between dimeric partners</note>
    </ligand>
</feature>
<dbReference type="EMBL" id="SMBP01000001">
    <property type="protein sequence ID" value="TCU63593.1"/>
    <property type="molecule type" value="Genomic_DNA"/>
</dbReference>
<evidence type="ECO:0000313" key="13">
    <source>
        <dbReference type="EMBL" id="TCU63593.1"/>
    </source>
</evidence>
<comment type="function">
    <text evidence="7">Catalyzes the oxidative decarboxylation of 6-phosphogluconate to ribulose 5-phosphate and CO(2), with concomitant reduction of NADP to NADPH.</text>
</comment>
<name>A0A4V2VLE7_9FIRM</name>
<dbReference type="InterPro" id="IPR006115">
    <property type="entry name" value="6PGDH_NADP-bd"/>
</dbReference>
<feature type="domain" description="6-phosphogluconate dehydrogenase C-terminal" evidence="12">
    <location>
        <begin position="179"/>
        <end position="467"/>
    </location>
</feature>
<dbReference type="Gene3D" id="1.20.5.320">
    <property type="entry name" value="6-Phosphogluconate Dehydrogenase, domain 3"/>
    <property type="match status" value="1"/>
</dbReference>
<keyword evidence="6 7" id="KW-0570">Pentose shunt</keyword>
<evidence type="ECO:0000256" key="10">
    <source>
        <dbReference type="PIRSR" id="PIRSR000109-3"/>
    </source>
</evidence>
<dbReference type="SUPFAM" id="SSF51735">
    <property type="entry name" value="NAD(P)-binding Rossmann-fold domains"/>
    <property type="match status" value="1"/>
</dbReference>
<feature type="binding site" evidence="9">
    <location>
        <position position="445"/>
    </location>
    <ligand>
        <name>substrate</name>
        <note>ligand shared between dimeric partners</note>
    </ligand>
</feature>
<dbReference type="AlphaFoldDB" id="A0A4V2VLE7"/>
<dbReference type="PIRSF" id="PIRSF000109">
    <property type="entry name" value="6PGD"/>
    <property type="match status" value="1"/>
</dbReference>
<comment type="caution">
    <text evidence="13">The sequence shown here is derived from an EMBL/GenBank/DDBJ whole genome shotgun (WGS) entry which is preliminary data.</text>
</comment>
<dbReference type="PRINTS" id="PR00076">
    <property type="entry name" value="6PGDHDRGNASE"/>
</dbReference>
<dbReference type="SUPFAM" id="SSF48179">
    <property type="entry name" value="6-phosphogluconate dehydrogenase C-terminal domain-like"/>
    <property type="match status" value="1"/>
</dbReference>
<dbReference type="InterPro" id="IPR006184">
    <property type="entry name" value="6PGdom_BS"/>
</dbReference>
<keyword evidence="3 7" id="KW-0521">NADP</keyword>
<feature type="binding site" evidence="10">
    <location>
        <begin position="10"/>
        <end position="15"/>
    </location>
    <ligand>
        <name>NADP(+)</name>
        <dbReference type="ChEBI" id="CHEBI:58349"/>
    </ligand>
</feature>
<dbReference type="GO" id="GO:0004616">
    <property type="term" value="F:phosphogluconate dehydrogenase (decarboxylating) activity"/>
    <property type="evidence" value="ECO:0007669"/>
    <property type="project" value="UniProtKB-EC"/>
</dbReference>
<evidence type="ECO:0000256" key="6">
    <source>
        <dbReference type="ARBA" id="ARBA00023126"/>
    </source>
</evidence>
<reference evidence="13 14" key="1">
    <citation type="submission" date="2019-03" db="EMBL/GenBank/DDBJ databases">
        <title>Genomic Encyclopedia of Type Strains, Phase IV (KMG-IV): sequencing the most valuable type-strain genomes for metagenomic binning, comparative biology and taxonomic classification.</title>
        <authorList>
            <person name="Goeker M."/>
        </authorList>
    </citation>
    <scope>NUCLEOTIDE SEQUENCE [LARGE SCALE GENOMIC DNA]</scope>
    <source>
        <strain evidence="13 14">DSM 29481</strain>
    </source>
</reference>
<dbReference type="Pfam" id="PF00393">
    <property type="entry name" value="6PGD"/>
    <property type="match status" value="1"/>
</dbReference>
<protein>
    <recommendedName>
        <fullName evidence="7 11">6-phosphogluconate dehydrogenase, decarboxylating</fullName>
        <ecNumber evidence="7 11">1.1.1.44</ecNumber>
    </recommendedName>
</protein>
<evidence type="ECO:0000259" key="12">
    <source>
        <dbReference type="SMART" id="SM01350"/>
    </source>
</evidence>
<dbReference type="FunFam" id="1.10.1040.10:FF:000032">
    <property type="entry name" value="6-phosphogluconate dehydrogenase, decarboxylating"/>
    <property type="match status" value="1"/>
</dbReference>
<comment type="similarity">
    <text evidence="1 7 11">Belongs to the 6-phosphogluconate dehydrogenase family.</text>
</comment>
<evidence type="ECO:0000256" key="7">
    <source>
        <dbReference type="PIRNR" id="PIRNR000109"/>
    </source>
</evidence>
<keyword evidence="14" id="KW-1185">Reference proteome</keyword>
<keyword evidence="5 11" id="KW-0311">Gluconate utilization</keyword>
<accession>A0A4V2VLE7</accession>
<dbReference type="UniPathway" id="UPA00115">
    <property type="reaction ID" value="UER00410"/>
</dbReference>
<feature type="binding site" description="in other chain" evidence="9">
    <location>
        <position position="288"/>
    </location>
    <ligand>
        <name>substrate</name>
        <note>ligand shared between dimeric partners</note>
    </ligand>
</feature>
<dbReference type="NCBIfam" id="NF006765">
    <property type="entry name" value="PRK09287.1"/>
    <property type="match status" value="1"/>
</dbReference>
<feature type="binding site" description="in other chain" evidence="9">
    <location>
        <begin position="128"/>
        <end position="130"/>
    </location>
    <ligand>
        <name>substrate</name>
        <note>ligand shared between dimeric partners</note>
    </ligand>
</feature>
<dbReference type="Pfam" id="PF03446">
    <property type="entry name" value="NAD_binding_2"/>
    <property type="match status" value="1"/>
</dbReference>
<evidence type="ECO:0000313" key="14">
    <source>
        <dbReference type="Proteomes" id="UP000295773"/>
    </source>
</evidence>
<comment type="pathway">
    <text evidence="7 11">Carbohydrate degradation; pentose phosphate pathway; D-ribulose 5-phosphate from D-glucose 6-phosphate (oxidative stage): step 3/3.</text>
</comment>
<feature type="binding site" description="in other chain" evidence="9">
    <location>
        <position position="191"/>
    </location>
    <ligand>
        <name>substrate</name>
        <note>ligand shared between dimeric partners</note>
    </ligand>
</feature>
<dbReference type="RefSeq" id="WP_132223398.1">
    <property type="nucleotide sequence ID" value="NZ_JANKBG010000001.1"/>
</dbReference>
<dbReference type="InterPro" id="IPR036291">
    <property type="entry name" value="NAD(P)-bd_dom_sf"/>
</dbReference>
<evidence type="ECO:0000256" key="11">
    <source>
        <dbReference type="RuleBase" id="RU000485"/>
    </source>
</evidence>
<evidence type="ECO:0000256" key="1">
    <source>
        <dbReference type="ARBA" id="ARBA00008419"/>
    </source>
</evidence>
<comment type="subunit">
    <text evidence="2 7">Homodimer.</text>
</comment>
<dbReference type="InterPro" id="IPR006183">
    <property type="entry name" value="Pgluconate_DH"/>
</dbReference>
<dbReference type="InterPro" id="IPR013328">
    <property type="entry name" value="6PGD_dom2"/>
</dbReference>
<evidence type="ECO:0000256" key="8">
    <source>
        <dbReference type="PIRSR" id="PIRSR000109-1"/>
    </source>
</evidence>
<feature type="binding site" evidence="10">
    <location>
        <begin position="33"/>
        <end position="35"/>
    </location>
    <ligand>
        <name>NADP(+)</name>
        <dbReference type="ChEBI" id="CHEBI:58349"/>
    </ligand>
</feature>
<dbReference type="FunFam" id="3.40.50.720:FF:000007">
    <property type="entry name" value="6-phosphogluconate dehydrogenase, decarboxylating"/>
    <property type="match status" value="1"/>
</dbReference>
<dbReference type="InterPro" id="IPR008927">
    <property type="entry name" value="6-PGluconate_DH-like_C_sf"/>
</dbReference>
<evidence type="ECO:0000256" key="4">
    <source>
        <dbReference type="ARBA" id="ARBA00023002"/>
    </source>
</evidence>
<dbReference type="SMART" id="SM01350">
    <property type="entry name" value="6PGD"/>
    <property type="match status" value="1"/>
</dbReference>
<dbReference type="GO" id="GO:0050661">
    <property type="term" value="F:NADP binding"/>
    <property type="evidence" value="ECO:0007669"/>
    <property type="project" value="InterPro"/>
</dbReference>
<gene>
    <name evidence="13" type="ORF">EDD61_101247</name>
</gene>
<dbReference type="PROSITE" id="PS00461">
    <property type="entry name" value="6PGD"/>
    <property type="match status" value="1"/>
</dbReference>
<dbReference type="Proteomes" id="UP000295773">
    <property type="component" value="Unassembled WGS sequence"/>
</dbReference>
<dbReference type="InterPro" id="IPR006114">
    <property type="entry name" value="6PGDH_C"/>
</dbReference>
<feature type="binding site" description="in other chain" evidence="9">
    <location>
        <position position="102"/>
    </location>
    <ligand>
        <name>substrate</name>
        <note>ligand shared between dimeric partners</note>
    </ligand>
</feature>
<evidence type="ECO:0000256" key="9">
    <source>
        <dbReference type="PIRSR" id="PIRSR000109-2"/>
    </source>
</evidence>